<dbReference type="HOGENOM" id="CLU_1192807_0_0_9"/>
<dbReference type="eggNOG" id="ENOG503078R">
    <property type="taxonomic scope" value="Bacteria"/>
</dbReference>
<proteinExistence type="predicted"/>
<evidence type="ECO:0000256" key="2">
    <source>
        <dbReference type="SAM" id="Phobius"/>
    </source>
</evidence>
<feature type="compositionally biased region" description="Polar residues" evidence="1">
    <location>
        <begin position="1"/>
        <end position="16"/>
    </location>
</feature>
<sequence length="232" mass="25566">MTLSKNTMRNTSSTVNKGRIKENSHASTVKTTPTKKSSKGNDIVQGCLGCLGIVILLLIALIAGGLILYAVNDNGTQKEKNEITTATTSVSNSIEEQVKQAIIDTVGETANTGEQKIIDLQVNDNLATTVEHDKVVVAYLNADENLKNSMTKGGILIDSTNILKKLFAINNIEEATFIWELPLLDSQGNKQTEPVLKVTMTRKSAANIRWDNFNWKNLENVVDTYWEHTVFK</sequence>
<name>U1WAZ1_ANEAE</name>
<accession>U1WAZ1</accession>
<dbReference type="PATRIC" id="fig|649747.3.peg.4982"/>
<reference evidence="3 4" key="1">
    <citation type="submission" date="2013-08" db="EMBL/GenBank/DDBJ databases">
        <authorList>
            <person name="Weinstock G."/>
            <person name="Sodergren E."/>
            <person name="Wylie T."/>
            <person name="Fulton L."/>
            <person name="Fulton R."/>
            <person name="Fronick C."/>
            <person name="O'Laughlin M."/>
            <person name="Godfrey J."/>
            <person name="Miner T."/>
            <person name="Herter B."/>
            <person name="Appelbaum E."/>
            <person name="Cordes M."/>
            <person name="Lek S."/>
            <person name="Wollam A."/>
            <person name="Pepin K.H."/>
            <person name="Palsikar V.B."/>
            <person name="Mitreva M."/>
            <person name="Wilson R.K."/>
        </authorList>
    </citation>
    <scope>NUCLEOTIDE SEQUENCE [LARGE SCALE GENOMIC DNA]</scope>
    <source>
        <strain evidence="3 4">ATCC 12856</strain>
    </source>
</reference>
<keyword evidence="2" id="KW-0812">Transmembrane</keyword>
<evidence type="ECO:0000313" key="3">
    <source>
        <dbReference type="EMBL" id="ERI05694.1"/>
    </source>
</evidence>
<dbReference type="RefSeq" id="WP_021619355.1">
    <property type="nucleotide sequence ID" value="NZ_KE952677.1"/>
</dbReference>
<dbReference type="AlphaFoldDB" id="U1WAZ1"/>
<protein>
    <submittedName>
        <fullName evidence="3">Uncharacterized protein</fullName>
    </submittedName>
</protein>
<evidence type="ECO:0000313" key="4">
    <source>
        <dbReference type="Proteomes" id="UP000016511"/>
    </source>
</evidence>
<keyword evidence="2" id="KW-1133">Transmembrane helix</keyword>
<evidence type="ECO:0000256" key="1">
    <source>
        <dbReference type="SAM" id="MobiDB-lite"/>
    </source>
</evidence>
<feature type="transmembrane region" description="Helical" evidence="2">
    <location>
        <begin position="43"/>
        <end position="71"/>
    </location>
</feature>
<dbReference type="GeneID" id="92841884"/>
<comment type="caution">
    <text evidence="3">The sequence shown here is derived from an EMBL/GenBank/DDBJ whole genome shotgun (WGS) entry which is preliminary data.</text>
</comment>
<keyword evidence="4" id="KW-1185">Reference proteome</keyword>
<dbReference type="Proteomes" id="UP000016511">
    <property type="component" value="Unassembled WGS sequence"/>
</dbReference>
<feature type="region of interest" description="Disordered" evidence="1">
    <location>
        <begin position="1"/>
        <end position="39"/>
    </location>
</feature>
<dbReference type="EMBL" id="AWSJ01000347">
    <property type="protein sequence ID" value="ERI05694.1"/>
    <property type="molecule type" value="Genomic_DNA"/>
</dbReference>
<organism evidence="3 4">
    <name type="scientific">Aneurinibacillus aneurinilyticus ATCC 12856</name>
    <dbReference type="NCBI Taxonomy" id="649747"/>
    <lineage>
        <taxon>Bacteria</taxon>
        <taxon>Bacillati</taxon>
        <taxon>Bacillota</taxon>
        <taxon>Bacilli</taxon>
        <taxon>Bacillales</taxon>
        <taxon>Paenibacillaceae</taxon>
        <taxon>Aneurinibacillus group</taxon>
        <taxon>Aneurinibacillus</taxon>
    </lineage>
</organism>
<dbReference type="STRING" id="649747.HMPREF0083_05541"/>
<gene>
    <name evidence="3" type="ORF">HMPREF0083_05541</name>
</gene>
<keyword evidence="2" id="KW-0472">Membrane</keyword>